<dbReference type="Proteomes" id="UP000028631">
    <property type="component" value="Unassembled WGS sequence"/>
</dbReference>
<reference evidence="1 2" key="1">
    <citation type="submission" date="2014-07" db="EMBL/GenBank/DDBJ databases">
        <title>Draft Genome Sequences of Environmental Pseudomonas syringae strains.</title>
        <authorList>
            <person name="Baltrus D.A."/>
            <person name="Berge O."/>
            <person name="Morris C."/>
        </authorList>
    </citation>
    <scope>NUCLEOTIDE SEQUENCE [LARGE SCALE GENOMIC DNA]</scope>
    <source>
        <strain evidence="1 2">GAW0119</strain>
    </source>
</reference>
<evidence type="ECO:0000313" key="2">
    <source>
        <dbReference type="Proteomes" id="UP000028631"/>
    </source>
</evidence>
<keyword evidence="2" id="KW-1185">Reference proteome</keyword>
<comment type="caution">
    <text evidence="1">The sequence shown here is derived from an EMBL/GenBank/DDBJ whole genome shotgun (WGS) entry which is preliminary data.</text>
</comment>
<protein>
    <recommendedName>
        <fullName evidence="3">L,D-transpeptidase</fullName>
    </recommendedName>
</protein>
<sequence>MSPQARDTANWVVDSGDNQGMPFIIIDKMQARVLVFDARGQLGGTASALLGLAVGDDSVPGIGQRKLSSIRPHERTTPAGRFVASLAPNLKGEEILWVDYHNAIAMHPVVTSNPKEHRTERLTSSRLQDKRISYGCINIPADFYRSYVSPAFRESNGVVYVLPETRANASVFTSYYQVR</sequence>
<name>A0A085V545_PSESX</name>
<dbReference type="AlphaFoldDB" id="A0A085V545"/>
<accession>A0A085V545</accession>
<evidence type="ECO:0008006" key="3">
    <source>
        <dbReference type="Google" id="ProtNLM"/>
    </source>
</evidence>
<dbReference type="OrthoDB" id="7202732at2"/>
<evidence type="ECO:0000313" key="1">
    <source>
        <dbReference type="EMBL" id="KFE50558.1"/>
    </source>
</evidence>
<organism evidence="1 2">
    <name type="scientific">Pseudomonas syringae</name>
    <dbReference type="NCBI Taxonomy" id="317"/>
    <lineage>
        <taxon>Bacteria</taxon>
        <taxon>Pseudomonadati</taxon>
        <taxon>Pseudomonadota</taxon>
        <taxon>Gammaproteobacteria</taxon>
        <taxon>Pseudomonadales</taxon>
        <taxon>Pseudomonadaceae</taxon>
        <taxon>Pseudomonas</taxon>
    </lineage>
</organism>
<dbReference type="PATRIC" id="fig|317.175.peg.5178"/>
<dbReference type="RefSeq" id="WP_032631683.1">
    <property type="nucleotide sequence ID" value="NZ_JPQU01000100.1"/>
</dbReference>
<gene>
    <name evidence="1" type="ORF">IV01_24860</name>
</gene>
<dbReference type="EMBL" id="JPQU01000100">
    <property type="protein sequence ID" value="KFE50558.1"/>
    <property type="molecule type" value="Genomic_DNA"/>
</dbReference>
<proteinExistence type="predicted"/>